<keyword evidence="1" id="KW-1133">Transmembrane helix</keyword>
<reference evidence="2" key="2">
    <citation type="submission" date="2022-01" db="EMBL/GenBank/DDBJ databases">
        <authorList>
            <person name="Yamashiro T."/>
            <person name="Shiraishi A."/>
            <person name="Satake H."/>
            <person name="Nakayama K."/>
        </authorList>
    </citation>
    <scope>NUCLEOTIDE SEQUENCE</scope>
</reference>
<dbReference type="EMBL" id="BQNB010018880">
    <property type="protein sequence ID" value="GJT79235.1"/>
    <property type="molecule type" value="Genomic_DNA"/>
</dbReference>
<keyword evidence="1" id="KW-0812">Transmembrane</keyword>
<evidence type="ECO:0000313" key="2">
    <source>
        <dbReference type="EMBL" id="GJT79235.1"/>
    </source>
</evidence>
<accession>A0ABQ5GUB4</accession>
<dbReference type="Proteomes" id="UP001151760">
    <property type="component" value="Unassembled WGS sequence"/>
</dbReference>
<comment type="caution">
    <text evidence="2">The sequence shown here is derived from an EMBL/GenBank/DDBJ whole genome shotgun (WGS) entry which is preliminary data.</text>
</comment>
<organism evidence="2 3">
    <name type="scientific">Tanacetum coccineum</name>
    <dbReference type="NCBI Taxonomy" id="301880"/>
    <lineage>
        <taxon>Eukaryota</taxon>
        <taxon>Viridiplantae</taxon>
        <taxon>Streptophyta</taxon>
        <taxon>Embryophyta</taxon>
        <taxon>Tracheophyta</taxon>
        <taxon>Spermatophyta</taxon>
        <taxon>Magnoliopsida</taxon>
        <taxon>eudicotyledons</taxon>
        <taxon>Gunneridae</taxon>
        <taxon>Pentapetalae</taxon>
        <taxon>asterids</taxon>
        <taxon>campanulids</taxon>
        <taxon>Asterales</taxon>
        <taxon>Asteraceae</taxon>
        <taxon>Asteroideae</taxon>
        <taxon>Anthemideae</taxon>
        <taxon>Anthemidinae</taxon>
        <taxon>Tanacetum</taxon>
    </lineage>
</organism>
<protein>
    <submittedName>
        <fullName evidence="2">Uncharacterized protein</fullName>
    </submittedName>
</protein>
<evidence type="ECO:0000313" key="3">
    <source>
        <dbReference type="Proteomes" id="UP001151760"/>
    </source>
</evidence>
<feature type="transmembrane region" description="Helical" evidence="1">
    <location>
        <begin position="73"/>
        <end position="97"/>
    </location>
</feature>
<feature type="transmembrane region" description="Helical" evidence="1">
    <location>
        <begin position="43"/>
        <end position="61"/>
    </location>
</feature>
<name>A0ABQ5GUB4_9ASTR</name>
<keyword evidence="1" id="KW-0472">Membrane</keyword>
<sequence>MLDEEVVFEDNHVDLEEVVFDDNVDLDEEMVVDDHFDLFQEVLVWYQSLVALDLGLIRFGSSYDDQSWFGKGYIYRNCILPIFLAGLSLSTCQHIHLFWSHSVIPTGHLVLAGFIMFLLVVFSVTTGLTMVPSGAYTVPTGCIF</sequence>
<proteinExistence type="predicted"/>
<gene>
    <name evidence="2" type="ORF">Tco_1053577</name>
</gene>
<reference evidence="2" key="1">
    <citation type="journal article" date="2022" name="Int. J. Mol. Sci.">
        <title>Draft Genome of Tanacetum Coccineum: Genomic Comparison of Closely Related Tanacetum-Family Plants.</title>
        <authorList>
            <person name="Yamashiro T."/>
            <person name="Shiraishi A."/>
            <person name="Nakayama K."/>
            <person name="Satake H."/>
        </authorList>
    </citation>
    <scope>NUCLEOTIDE SEQUENCE</scope>
</reference>
<feature type="transmembrane region" description="Helical" evidence="1">
    <location>
        <begin position="109"/>
        <end position="131"/>
    </location>
</feature>
<evidence type="ECO:0000256" key="1">
    <source>
        <dbReference type="SAM" id="Phobius"/>
    </source>
</evidence>
<keyword evidence="3" id="KW-1185">Reference proteome</keyword>